<dbReference type="PIRSF" id="PIRSF001438">
    <property type="entry name" value="4pyrrol_synth_OHMeBilane_synth"/>
    <property type="match status" value="1"/>
</dbReference>
<dbReference type="InterPro" id="IPR000860">
    <property type="entry name" value="HemC"/>
</dbReference>
<dbReference type="FunFam" id="3.40.190.10:FF:000005">
    <property type="entry name" value="Porphobilinogen deaminase"/>
    <property type="match status" value="1"/>
</dbReference>
<feature type="domain" description="Porphobilinogen deaminase N-terminal" evidence="11">
    <location>
        <begin position="11"/>
        <end position="224"/>
    </location>
</feature>
<dbReference type="CDD" id="cd13645">
    <property type="entry name" value="PBP2_HuPBGD_like"/>
    <property type="match status" value="1"/>
</dbReference>
<sequence length="329" mass="36078">MIESHIIPSTLSVGGRSSALAVIQSEHIGSLILSKLPEVTNVPITKLKTLGDNVLNKPLYSFGGKALWTKELEDKLANRELDIVVHSLKDMPTTLPNGFILGAITKREDPSDCVVLKAGSEYKSLKELPEGSIIGTSSVRRSAQLRKLYPTLQFQSVRGNLLTRLRKLDDPESPFACIILATAGLVRQNLGHRISFTLQKDEMYHAVGQGALGLEIRKHDHVMQHVCNIISDHEATVCCLAERSLMRSLEGGCSVPIGVESHYNHETQELTVHGCVISVDGSKFVEASVTKKIEDVQMDANEVGILLSAELCKLGAKEILESIRFEDIH</sequence>
<dbReference type="GO" id="GO:0004418">
    <property type="term" value="F:hydroxymethylbilane synthase activity"/>
    <property type="evidence" value="ECO:0007669"/>
    <property type="project" value="UniProtKB-EC"/>
</dbReference>
<keyword evidence="6" id="KW-0808">Transferase</keyword>
<comment type="similarity">
    <text evidence="3">Belongs to the HMBS family.</text>
</comment>
<dbReference type="EC" id="2.5.1.61" evidence="4"/>
<comment type="pathway">
    <text evidence="2">Porphyrin-containing compound metabolism; protoporphyrin-IX biosynthesis; coproporphyrinogen-III from 5-aminolevulinate: step 2/4.</text>
</comment>
<dbReference type="AlphaFoldDB" id="A0A1B7T9E5"/>
<dbReference type="FunFam" id="3.30.160.40:FF:000002">
    <property type="entry name" value="Porphobilinogen deaminase"/>
    <property type="match status" value="1"/>
</dbReference>
<evidence type="ECO:0000256" key="10">
    <source>
        <dbReference type="ARBA" id="ARBA00033064"/>
    </source>
</evidence>
<organism evidence="13 14">
    <name type="scientific">Hanseniaspora valbyensis NRRL Y-1626</name>
    <dbReference type="NCBI Taxonomy" id="766949"/>
    <lineage>
        <taxon>Eukaryota</taxon>
        <taxon>Fungi</taxon>
        <taxon>Dikarya</taxon>
        <taxon>Ascomycota</taxon>
        <taxon>Saccharomycotina</taxon>
        <taxon>Saccharomycetes</taxon>
        <taxon>Saccharomycodales</taxon>
        <taxon>Saccharomycodaceae</taxon>
        <taxon>Hanseniaspora</taxon>
    </lineage>
</organism>
<evidence type="ECO:0000313" key="14">
    <source>
        <dbReference type="Proteomes" id="UP000092321"/>
    </source>
</evidence>
<dbReference type="GO" id="GO:0005737">
    <property type="term" value="C:cytoplasm"/>
    <property type="evidence" value="ECO:0007669"/>
    <property type="project" value="TreeGrafter"/>
</dbReference>
<dbReference type="InterPro" id="IPR022418">
    <property type="entry name" value="Porphobilinogen_deaminase_C"/>
</dbReference>
<evidence type="ECO:0000313" key="13">
    <source>
        <dbReference type="EMBL" id="OBA25335.1"/>
    </source>
</evidence>
<dbReference type="Gene3D" id="3.40.190.10">
    <property type="entry name" value="Periplasmic binding protein-like II"/>
    <property type="match status" value="2"/>
</dbReference>
<evidence type="ECO:0000256" key="7">
    <source>
        <dbReference type="ARBA" id="ARBA00023133"/>
    </source>
</evidence>
<name>A0A1B7T9E5_9ASCO</name>
<dbReference type="InterPro" id="IPR036803">
    <property type="entry name" value="Porphobilinogen_deaminase_C_sf"/>
</dbReference>
<protein>
    <recommendedName>
        <fullName evidence="5">Porphobilinogen deaminase</fullName>
        <ecNumber evidence="4">2.5.1.61</ecNumber>
    </recommendedName>
    <alternativeName>
        <fullName evidence="10">Hydroxymethylbilane synthase</fullName>
    </alternativeName>
    <alternativeName>
        <fullName evidence="9">Pre-uroporphyrinogen synthase</fullName>
    </alternativeName>
</protein>
<evidence type="ECO:0000259" key="11">
    <source>
        <dbReference type="Pfam" id="PF01379"/>
    </source>
</evidence>
<evidence type="ECO:0000256" key="5">
    <source>
        <dbReference type="ARBA" id="ARBA00016519"/>
    </source>
</evidence>
<keyword evidence="7" id="KW-0350">Heme biosynthesis</keyword>
<evidence type="ECO:0000256" key="9">
    <source>
        <dbReference type="ARBA" id="ARBA00030685"/>
    </source>
</evidence>
<dbReference type="PRINTS" id="PR00151">
    <property type="entry name" value="PORPHBDMNASE"/>
</dbReference>
<evidence type="ECO:0000259" key="12">
    <source>
        <dbReference type="Pfam" id="PF03900"/>
    </source>
</evidence>
<gene>
    <name evidence="13" type="ORF">HANVADRAFT_3859</name>
</gene>
<dbReference type="Gene3D" id="3.30.160.40">
    <property type="entry name" value="Porphobilinogen deaminase, C-terminal domain"/>
    <property type="match status" value="1"/>
</dbReference>
<dbReference type="UniPathway" id="UPA00251">
    <property type="reaction ID" value="UER00319"/>
</dbReference>
<keyword evidence="8" id="KW-0627">Porphyrin biosynthesis</keyword>
<evidence type="ECO:0000256" key="4">
    <source>
        <dbReference type="ARBA" id="ARBA00012655"/>
    </source>
</evidence>
<dbReference type="InterPro" id="IPR022417">
    <property type="entry name" value="Porphobilin_deaminase_N"/>
</dbReference>
<dbReference type="Pfam" id="PF01379">
    <property type="entry name" value="Porphobil_deam"/>
    <property type="match status" value="1"/>
</dbReference>
<comment type="caution">
    <text evidence="13">The sequence shown here is derived from an EMBL/GenBank/DDBJ whole genome shotgun (WGS) entry which is preliminary data.</text>
</comment>
<dbReference type="Proteomes" id="UP000092321">
    <property type="component" value="Unassembled WGS sequence"/>
</dbReference>
<dbReference type="SUPFAM" id="SSF53850">
    <property type="entry name" value="Periplasmic binding protein-like II"/>
    <property type="match status" value="1"/>
</dbReference>
<dbReference type="PANTHER" id="PTHR11557:SF0">
    <property type="entry name" value="PORPHOBILINOGEN DEAMINASE"/>
    <property type="match status" value="1"/>
</dbReference>
<dbReference type="NCBIfam" id="TIGR00212">
    <property type="entry name" value="hemC"/>
    <property type="match status" value="1"/>
</dbReference>
<comment type="cofactor">
    <cofactor evidence="1">
        <name>dipyrromethane</name>
        <dbReference type="ChEBI" id="CHEBI:60342"/>
    </cofactor>
</comment>
<dbReference type="InterPro" id="IPR022419">
    <property type="entry name" value="Porphobilin_deaminase_cofac_BS"/>
</dbReference>
<dbReference type="Pfam" id="PF03900">
    <property type="entry name" value="Porphobil_deamC"/>
    <property type="match status" value="1"/>
</dbReference>
<dbReference type="OrthoDB" id="564646at2759"/>
<keyword evidence="14" id="KW-1185">Reference proteome</keyword>
<reference evidence="14" key="1">
    <citation type="journal article" date="2016" name="Proc. Natl. Acad. Sci. U.S.A.">
        <title>Comparative genomics of biotechnologically important yeasts.</title>
        <authorList>
            <person name="Riley R."/>
            <person name="Haridas S."/>
            <person name="Wolfe K.H."/>
            <person name="Lopes M.R."/>
            <person name="Hittinger C.T."/>
            <person name="Goeker M."/>
            <person name="Salamov A.A."/>
            <person name="Wisecaver J.H."/>
            <person name="Long T.M."/>
            <person name="Calvey C.H."/>
            <person name="Aerts A.L."/>
            <person name="Barry K.W."/>
            <person name="Choi C."/>
            <person name="Clum A."/>
            <person name="Coughlan A.Y."/>
            <person name="Deshpande S."/>
            <person name="Douglass A.P."/>
            <person name="Hanson S.J."/>
            <person name="Klenk H.-P."/>
            <person name="LaButti K.M."/>
            <person name="Lapidus A."/>
            <person name="Lindquist E.A."/>
            <person name="Lipzen A.M."/>
            <person name="Meier-Kolthoff J.P."/>
            <person name="Ohm R.A."/>
            <person name="Otillar R.P."/>
            <person name="Pangilinan J.L."/>
            <person name="Peng Y."/>
            <person name="Rokas A."/>
            <person name="Rosa C.A."/>
            <person name="Scheuner C."/>
            <person name="Sibirny A.A."/>
            <person name="Slot J.C."/>
            <person name="Stielow J.B."/>
            <person name="Sun H."/>
            <person name="Kurtzman C.P."/>
            <person name="Blackwell M."/>
            <person name="Grigoriev I.V."/>
            <person name="Jeffries T.W."/>
        </authorList>
    </citation>
    <scope>NUCLEOTIDE SEQUENCE [LARGE SCALE GENOMIC DNA]</scope>
    <source>
        <strain evidence="14">NRRL Y-1626</strain>
    </source>
</reference>
<dbReference type="EMBL" id="LXPE01000139">
    <property type="protein sequence ID" value="OBA25335.1"/>
    <property type="molecule type" value="Genomic_DNA"/>
</dbReference>
<proteinExistence type="inferred from homology"/>
<dbReference type="PROSITE" id="PS00533">
    <property type="entry name" value="PORPHOBILINOGEN_DEAM"/>
    <property type="match status" value="1"/>
</dbReference>
<accession>A0A1B7T9E5</accession>
<dbReference type="PANTHER" id="PTHR11557">
    <property type="entry name" value="PORPHOBILINOGEN DEAMINASE"/>
    <property type="match status" value="1"/>
</dbReference>
<dbReference type="GO" id="GO:0006782">
    <property type="term" value="P:protoporphyrinogen IX biosynthetic process"/>
    <property type="evidence" value="ECO:0007669"/>
    <property type="project" value="UniProtKB-UniPathway"/>
</dbReference>
<evidence type="ECO:0000256" key="2">
    <source>
        <dbReference type="ARBA" id="ARBA00004735"/>
    </source>
</evidence>
<feature type="domain" description="Porphobilinogen deaminase C-terminal" evidence="12">
    <location>
        <begin position="237"/>
        <end position="312"/>
    </location>
</feature>
<evidence type="ECO:0000256" key="3">
    <source>
        <dbReference type="ARBA" id="ARBA00005638"/>
    </source>
</evidence>
<dbReference type="SUPFAM" id="SSF54782">
    <property type="entry name" value="Porphobilinogen deaminase (hydroxymethylbilane synthase), C-terminal domain"/>
    <property type="match status" value="1"/>
</dbReference>
<evidence type="ECO:0000256" key="1">
    <source>
        <dbReference type="ARBA" id="ARBA00001916"/>
    </source>
</evidence>
<evidence type="ECO:0000256" key="8">
    <source>
        <dbReference type="ARBA" id="ARBA00023244"/>
    </source>
</evidence>
<evidence type="ECO:0000256" key="6">
    <source>
        <dbReference type="ARBA" id="ARBA00022679"/>
    </source>
</evidence>